<name>A0A2T3JGX2_9GAMM</name>
<evidence type="ECO:0000313" key="2">
    <source>
        <dbReference type="EMBL" id="PSU48107.1"/>
    </source>
</evidence>
<dbReference type="PANTHER" id="PTHR42695">
    <property type="entry name" value="GLUTAMINE AMIDOTRANSFERASE YLR126C-RELATED"/>
    <property type="match status" value="1"/>
</dbReference>
<protein>
    <submittedName>
        <fullName evidence="2">GMP synthase</fullName>
    </submittedName>
</protein>
<dbReference type="CDD" id="cd01741">
    <property type="entry name" value="GATase1_1"/>
    <property type="match status" value="1"/>
</dbReference>
<dbReference type="SUPFAM" id="SSF52317">
    <property type="entry name" value="Class I glutamine amidotransferase-like"/>
    <property type="match status" value="1"/>
</dbReference>
<dbReference type="Proteomes" id="UP000240987">
    <property type="component" value="Unassembled WGS sequence"/>
</dbReference>
<proteinExistence type="predicted"/>
<keyword evidence="3" id="KW-1185">Reference proteome</keyword>
<dbReference type="Gene3D" id="3.40.50.880">
    <property type="match status" value="1"/>
</dbReference>
<comment type="caution">
    <text evidence="2">The sequence shown here is derived from an EMBL/GenBank/DDBJ whole genome shotgun (WGS) entry which is preliminary data.</text>
</comment>
<dbReference type="EMBL" id="PYMJ01000011">
    <property type="protein sequence ID" value="PSU48107.1"/>
    <property type="molecule type" value="Genomic_DNA"/>
</dbReference>
<evidence type="ECO:0000259" key="1">
    <source>
        <dbReference type="Pfam" id="PF00117"/>
    </source>
</evidence>
<accession>A0A2T3JGX2</accession>
<gene>
    <name evidence="2" type="ORF">C9J12_12895</name>
</gene>
<organism evidence="2 3">
    <name type="scientific">Photobacterium frigidiphilum</name>
    <dbReference type="NCBI Taxonomy" id="264736"/>
    <lineage>
        <taxon>Bacteria</taxon>
        <taxon>Pseudomonadati</taxon>
        <taxon>Pseudomonadota</taxon>
        <taxon>Gammaproteobacteria</taxon>
        <taxon>Vibrionales</taxon>
        <taxon>Vibrionaceae</taxon>
        <taxon>Photobacterium</taxon>
    </lineage>
</organism>
<feature type="domain" description="Glutamine amidotransferase" evidence="1">
    <location>
        <begin position="55"/>
        <end position="201"/>
    </location>
</feature>
<dbReference type="PANTHER" id="PTHR42695:SF5">
    <property type="entry name" value="GLUTAMINE AMIDOTRANSFERASE YLR126C-RELATED"/>
    <property type="match status" value="1"/>
</dbReference>
<dbReference type="OrthoDB" id="9813383at2"/>
<dbReference type="RefSeq" id="WP_107243092.1">
    <property type="nucleotide sequence ID" value="NZ_PYMJ01000011.1"/>
</dbReference>
<dbReference type="GO" id="GO:0005829">
    <property type="term" value="C:cytosol"/>
    <property type="evidence" value="ECO:0007669"/>
    <property type="project" value="TreeGrafter"/>
</dbReference>
<dbReference type="Pfam" id="PF00117">
    <property type="entry name" value="GATase"/>
    <property type="match status" value="1"/>
</dbReference>
<evidence type="ECO:0000313" key="3">
    <source>
        <dbReference type="Proteomes" id="UP000240987"/>
    </source>
</evidence>
<dbReference type="PROSITE" id="PS51273">
    <property type="entry name" value="GATASE_TYPE_1"/>
    <property type="match status" value="1"/>
</dbReference>
<dbReference type="InterPro" id="IPR044992">
    <property type="entry name" value="ChyE-like"/>
</dbReference>
<sequence length="245" mass="27764">MKLGILLCDDVRSELQIRHNNYPEMFSDILLNADPTLELVFYRVMDNQFPTSLSECDAYIGSGSKYSVYDDIPWIHHLAQFVRDLYQRQIPFVGVCFGHQMIAHALGGTVVQSENGWGVGLKTWSLVATKQWMQSDRKVEEKSTFSLAVSHQDQVVGLPDDTEILASSNFCPHAMIQLGQHFLGIQGHPEFTSSYSRDLMIARRGDMPAYVIEAAKASLDQYIDQAEVTQWMLEFIKLSISRVPN</sequence>
<dbReference type="InterPro" id="IPR017926">
    <property type="entry name" value="GATASE"/>
</dbReference>
<dbReference type="InterPro" id="IPR029062">
    <property type="entry name" value="Class_I_gatase-like"/>
</dbReference>
<reference evidence="2 3" key="1">
    <citation type="submission" date="2018-01" db="EMBL/GenBank/DDBJ databases">
        <title>Whole genome sequencing of Histamine producing bacteria.</title>
        <authorList>
            <person name="Butler K."/>
        </authorList>
    </citation>
    <scope>NUCLEOTIDE SEQUENCE [LARGE SCALE GENOMIC DNA]</scope>
    <source>
        <strain evidence="2 3">JCM 12947</strain>
    </source>
</reference>
<dbReference type="AlphaFoldDB" id="A0A2T3JGX2"/>